<dbReference type="Proteomes" id="UP000229970">
    <property type="component" value="Unassembled WGS sequence"/>
</dbReference>
<comment type="subcellular location">
    <subcellularLocation>
        <location evidence="1">Target cell</location>
        <location evidence="1">Target cell cytoplasm</location>
    </subcellularLocation>
</comment>
<evidence type="ECO:0000313" key="8">
    <source>
        <dbReference type="EMBL" id="PIT48508.1"/>
    </source>
</evidence>
<dbReference type="Pfam" id="PF04829">
    <property type="entry name" value="PT-VENN"/>
    <property type="match status" value="1"/>
</dbReference>
<evidence type="ECO:0000256" key="1">
    <source>
        <dbReference type="ARBA" id="ARBA00004219"/>
    </source>
</evidence>
<accession>A0A2N9XJK3</accession>
<keyword evidence="2" id="KW-0800">Toxin</keyword>
<feature type="domain" description="Bacterial toxin 47" evidence="7">
    <location>
        <begin position="375"/>
        <end position="480"/>
    </location>
</feature>
<dbReference type="RefSeq" id="WP_100139030.1">
    <property type="nucleotide sequence ID" value="NZ_MEIP01000013.1"/>
</dbReference>
<dbReference type="InterPro" id="IPR006914">
    <property type="entry name" value="VENN_dom"/>
</dbReference>
<dbReference type="InterPro" id="IPR029103">
    <property type="entry name" value="Ntox47"/>
</dbReference>
<evidence type="ECO:0000256" key="5">
    <source>
        <dbReference type="SAM" id="MobiDB-lite"/>
    </source>
</evidence>
<reference evidence="8 9" key="1">
    <citation type="journal article" date="2017" name="MBio">
        <title>Type VI secretion-mediated competition in the bee gut microbiome.</title>
        <authorList>
            <person name="Steele M.I."/>
            <person name="Kwong W.K."/>
            <person name="Powell J.E."/>
            <person name="Whiteley M."/>
            <person name="Moran N.A."/>
        </authorList>
    </citation>
    <scope>NUCLEOTIDE SEQUENCE [LARGE SCALE GENOMIC DNA]</scope>
    <source>
        <strain evidence="8 9">Ruf1-X</strain>
    </source>
</reference>
<organism evidence="8 9">
    <name type="scientific">Snodgrassella alvi</name>
    <dbReference type="NCBI Taxonomy" id="1196083"/>
    <lineage>
        <taxon>Bacteria</taxon>
        <taxon>Pseudomonadati</taxon>
        <taxon>Pseudomonadota</taxon>
        <taxon>Betaproteobacteria</taxon>
        <taxon>Neisseriales</taxon>
        <taxon>Neisseriaceae</taxon>
        <taxon>Snodgrassella</taxon>
    </lineage>
</organism>
<name>A0A2N9XJK3_9NEIS</name>
<dbReference type="AlphaFoldDB" id="A0A2N9XJK3"/>
<keyword evidence="4" id="KW-0843">Virulence</keyword>
<feature type="region of interest" description="Disordered" evidence="5">
    <location>
        <begin position="331"/>
        <end position="372"/>
    </location>
</feature>
<feature type="domain" description="VENN motif-containing" evidence="6">
    <location>
        <begin position="150"/>
        <end position="197"/>
    </location>
</feature>
<keyword evidence="3" id="KW-1266">Target cell cytoplasm</keyword>
<proteinExistence type="predicted"/>
<evidence type="ECO:0000259" key="6">
    <source>
        <dbReference type="Pfam" id="PF04829"/>
    </source>
</evidence>
<dbReference type="Pfam" id="PF15540">
    <property type="entry name" value="Ntox47"/>
    <property type="match status" value="1"/>
</dbReference>
<gene>
    <name evidence="8" type="ORF">BHC46_04650</name>
</gene>
<sequence>MQATSAFINSKKDQLKEELKQENLSPEQRAQYEKELAQWNSGGLILNAIGAGLAAPTNSIGGIVAATASPVLSYQIGQYFKVLAHKNQITGGKDELTAGQETAHILAHTILGAAVAAAGGNDALAGGLAAAGAEATAPILSQWLYGKNPADLTADEKATVSAIAGLTGAATGVAVGGSMADVAQGNQAGHVAVDNNTVLGDKIREYIENARQYWHTEQEAKDYLDVIRNVAVNAAMGSADSVIGTVDYGIDSLNAVVYCLGFTPTYCSQSQETLTPKNQEIVNSVKTSLDVRTYKKLAELIAKAAQGDLLATEAAGELLVSTLVNKKPKPTSINGAASVGKKAEKGGISGDGGKASSSSAKNNVNQHNDPAFKNGYVWKPGIDADLRGTGKTYQDALNQAFNKLGIDKSEFSVTKWGSDKNGKSFPTEYRVIQGKNKGAEVNIDIGHDNYGPGVPHIGFQTPGKNNITGHILVDEVPINRTK</sequence>
<dbReference type="GO" id="GO:0090729">
    <property type="term" value="F:toxin activity"/>
    <property type="evidence" value="ECO:0007669"/>
    <property type="project" value="UniProtKB-KW"/>
</dbReference>
<evidence type="ECO:0000313" key="9">
    <source>
        <dbReference type="Proteomes" id="UP000229970"/>
    </source>
</evidence>
<comment type="caution">
    <text evidence="8">The sequence shown here is derived from an EMBL/GenBank/DDBJ whole genome shotgun (WGS) entry which is preliminary data.</text>
</comment>
<evidence type="ECO:0000259" key="7">
    <source>
        <dbReference type="Pfam" id="PF15540"/>
    </source>
</evidence>
<dbReference type="EMBL" id="MEIP01000013">
    <property type="protein sequence ID" value="PIT48508.1"/>
    <property type="molecule type" value="Genomic_DNA"/>
</dbReference>
<protein>
    <submittedName>
        <fullName evidence="8">Uncharacterized protein</fullName>
    </submittedName>
</protein>
<evidence type="ECO:0000256" key="4">
    <source>
        <dbReference type="ARBA" id="ARBA00023026"/>
    </source>
</evidence>
<evidence type="ECO:0000256" key="3">
    <source>
        <dbReference type="ARBA" id="ARBA00022913"/>
    </source>
</evidence>
<evidence type="ECO:0000256" key="2">
    <source>
        <dbReference type="ARBA" id="ARBA00022656"/>
    </source>
</evidence>